<evidence type="ECO:0000256" key="1">
    <source>
        <dbReference type="ARBA" id="ARBA00001947"/>
    </source>
</evidence>
<dbReference type="InterPro" id="IPR018392">
    <property type="entry name" value="LysM"/>
</dbReference>
<dbReference type="Proteomes" id="UP001597059">
    <property type="component" value="Unassembled WGS sequence"/>
</dbReference>
<proteinExistence type="predicted"/>
<comment type="cofactor">
    <cofactor evidence="1">
        <name>Zn(2+)</name>
        <dbReference type="ChEBI" id="CHEBI:29105"/>
    </cofactor>
</comment>
<comment type="subcellular location">
    <subcellularLocation>
        <location evidence="2">Cell envelope</location>
    </subcellularLocation>
</comment>
<evidence type="ECO:0000256" key="7">
    <source>
        <dbReference type="ARBA" id="ARBA00023049"/>
    </source>
</evidence>
<dbReference type="InterPro" id="IPR016047">
    <property type="entry name" value="M23ase_b-sheet_dom"/>
</dbReference>
<evidence type="ECO:0000256" key="3">
    <source>
        <dbReference type="ARBA" id="ARBA00022670"/>
    </source>
</evidence>
<keyword evidence="4" id="KW-0479">Metal-binding</keyword>
<dbReference type="PROSITE" id="PS51782">
    <property type="entry name" value="LYSM"/>
    <property type="match status" value="1"/>
</dbReference>
<keyword evidence="7" id="KW-0482">Metalloprotease</keyword>
<comment type="caution">
    <text evidence="10">The sequence shown here is derived from an EMBL/GenBank/DDBJ whole genome shotgun (WGS) entry which is preliminary data.</text>
</comment>
<protein>
    <submittedName>
        <fullName evidence="10">M23 family metallopeptidase</fullName>
        <ecNumber evidence="10">3.4.24.-</ecNumber>
    </submittedName>
</protein>
<dbReference type="InterPro" id="IPR045834">
    <property type="entry name" value="Csd3_N2"/>
</dbReference>
<dbReference type="InterPro" id="IPR050570">
    <property type="entry name" value="Cell_wall_metabolism_enzyme"/>
</dbReference>
<evidence type="ECO:0000313" key="10">
    <source>
        <dbReference type="EMBL" id="MFD1384150.1"/>
    </source>
</evidence>
<feature type="domain" description="LysM" evidence="9">
    <location>
        <begin position="78"/>
        <end position="125"/>
    </location>
</feature>
<dbReference type="InterPro" id="IPR011055">
    <property type="entry name" value="Dup_hybrid_motif"/>
</dbReference>
<dbReference type="PANTHER" id="PTHR21666">
    <property type="entry name" value="PEPTIDASE-RELATED"/>
    <property type="match status" value="1"/>
</dbReference>
<evidence type="ECO:0000256" key="4">
    <source>
        <dbReference type="ARBA" id="ARBA00022723"/>
    </source>
</evidence>
<accession>A0ABW4B451</accession>
<dbReference type="EC" id="3.4.24.-" evidence="10"/>
<dbReference type="RefSeq" id="WP_377368103.1">
    <property type="nucleotide sequence ID" value="NZ_JBHTMN010000014.1"/>
</dbReference>
<reference evidence="11" key="1">
    <citation type="journal article" date="2019" name="Int. J. Syst. Evol. Microbiol.">
        <title>The Global Catalogue of Microorganisms (GCM) 10K type strain sequencing project: providing services to taxonomists for standard genome sequencing and annotation.</title>
        <authorList>
            <consortium name="The Broad Institute Genomics Platform"/>
            <consortium name="The Broad Institute Genome Sequencing Center for Infectious Disease"/>
            <person name="Wu L."/>
            <person name="Ma J."/>
        </authorList>
    </citation>
    <scope>NUCLEOTIDE SEQUENCE [LARGE SCALE GENOMIC DNA]</scope>
    <source>
        <strain evidence="11">JCM 30774</strain>
    </source>
</reference>
<sequence length="444" mass="49232">MDRLLSLKTLLIAFSVMLLSGAALLVWSTLAKPPATAVSQPSPPLRSAGPIAPKPDIQNPVLENQNAPKPTPKYREKHVITIQSGDSLSSVLRAKGVSNQQIYQLTQADHKGALKALQPGNTLEADIEYPNGTLITLTLSQNVREKEVFTAREKHFTHRTVERPITNAPVYKEVRIETSLFVDGSNEGISDKLLFQLAEIFKWDIDFALDIRPGDSFSILYEQQSIDGEAIGSGNILAAEFINNGRYFEAIRYDTEQRTDYFTGDGLSLRKAFIRSPVDFTRVSSRFNPNRLHPIFKTTRPHRGVDYAAAEGTPIQSSGDGTVSYVGEIKGYGNTIIIDHGRGYTTLYGHLNSFAPDLVQGMKVEQGEEIGYVGQTGWATGPHLHYEFRVNGVHQNPETITIPNDNPMSKAELLAFLPYAQSIRKQLNAAHTAQFLETLGRLRR</sequence>
<evidence type="ECO:0000313" key="11">
    <source>
        <dbReference type="Proteomes" id="UP001597059"/>
    </source>
</evidence>
<name>A0ABW4B451_9GAMM</name>
<keyword evidence="5 10" id="KW-0378">Hydrolase</keyword>
<dbReference type="Gene3D" id="3.10.450.350">
    <property type="match status" value="2"/>
</dbReference>
<evidence type="ECO:0000256" key="5">
    <source>
        <dbReference type="ARBA" id="ARBA00022801"/>
    </source>
</evidence>
<keyword evidence="6" id="KW-0862">Zinc</keyword>
<dbReference type="CDD" id="cd12797">
    <property type="entry name" value="M23_peptidase"/>
    <property type="match status" value="1"/>
</dbReference>
<dbReference type="Pfam" id="PF19425">
    <property type="entry name" value="Csd3_N2"/>
    <property type="match status" value="1"/>
</dbReference>
<keyword evidence="11" id="KW-1185">Reference proteome</keyword>
<keyword evidence="3" id="KW-0645">Protease</keyword>
<evidence type="ECO:0000256" key="8">
    <source>
        <dbReference type="SAM" id="MobiDB-lite"/>
    </source>
</evidence>
<organism evidence="10 11">
    <name type="scientific">Rhodanobacter aciditrophus</name>
    <dbReference type="NCBI Taxonomy" id="1623218"/>
    <lineage>
        <taxon>Bacteria</taxon>
        <taxon>Pseudomonadati</taxon>
        <taxon>Pseudomonadota</taxon>
        <taxon>Gammaproteobacteria</taxon>
        <taxon>Lysobacterales</taxon>
        <taxon>Rhodanobacteraceae</taxon>
        <taxon>Rhodanobacter</taxon>
    </lineage>
</organism>
<dbReference type="GO" id="GO:0016787">
    <property type="term" value="F:hydrolase activity"/>
    <property type="evidence" value="ECO:0007669"/>
    <property type="project" value="UniProtKB-KW"/>
</dbReference>
<gene>
    <name evidence="10" type="ORF">ACFQ45_12270</name>
</gene>
<dbReference type="SUPFAM" id="SSF51261">
    <property type="entry name" value="Duplicated hybrid motif"/>
    <property type="match status" value="1"/>
</dbReference>
<evidence type="ECO:0000256" key="2">
    <source>
        <dbReference type="ARBA" id="ARBA00004196"/>
    </source>
</evidence>
<dbReference type="EMBL" id="JBHTMN010000014">
    <property type="protein sequence ID" value="MFD1384150.1"/>
    <property type="molecule type" value="Genomic_DNA"/>
</dbReference>
<evidence type="ECO:0000259" key="9">
    <source>
        <dbReference type="PROSITE" id="PS51782"/>
    </source>
</evidence>
<feature type="region of interest" description="Disordered" evidence="8">
    <location>
        <begin position="35"/>
        <end position="74"/>
    </location>
</feature>
<evidence type="ECO:0000256" key="6">
    <source>
        <dbReference type="ARBA" id="ARBA00022833"/>
    </source>
</evidence>
<dbReference type="Gene3D" id="2.70.70.10">
    <property type="entry name" value="Glucose Permease (Domain IIA)"/>
    <property type="match status" value="1"/>
</dbReference>
<dbReference type="Pfam" id="PF01551">
    <property type="entry name" value="Peptidase_M23"/>
    <property type="match status" value="1"/>
</dbReference>
<dbReference type="PANTHER" id="PTHR21666:SF288">
    <property type="entry name" value="CELL DIVISION PROTEIN YTFB"/>
    <property type="match status" value="1"/>
</dbReference>